<accession>A0A2T0WG24</accession>
<organism evidence="1 2">
    <name type="scientific">Mongoliibacter ruber</name>
    <dbReference type="NCBI Taxonomy" id="1750599"/>
    <lineage>
        <taxon>Bacteria</taxon>
        <taxon>Pseudomonadati</taxon>
        <taxon>Bacteroidota</taxon>
        <taxon>Cytophagia</taxon>
        <taxon>Cytophagales</taxon>
        <taxon>Cyclobacteriaceae</taxon>
        <taxon>Mongoliibacter</taxon>
    </lineage>
</organism>
<evidence type="ECO:0000313" key="1">
    <source>
        <dbReference type="EMBL" id="PRY85663.1"/>
    </source>
</evidence>
<protein>
    <submittedName>
        <fullName evidence="1">Uncharacterized protein</fullName>
    </submittedName>
</protein>
<proteinExistence type="predicted"/>
<evidence type="ECO:0000313" key="2">
    <source>
        <dbReference type="Proteomes" id="UP000238157"/>
    </source>
</evidence>
<dbReference type="AlphaFoldDB" id="A0A2T0WG24"/>
<reference evidence="1 2" key="1">
    <citation type="submission" date="2018-03" db="EMBL/GenBank/DDBJ databases">
        <title>Genomic Encyclopedia of Archaeal and Bacterial Type Strains, Phase II (KMG-II): from individual species to whole genera.</title>
        <authorList>
            <person name="Goeker M."/>
        </authorList>
    </citation>
    <scope>NUCLEOTIDE SEQUENCE [LARGE SCALE GENOMIC DNA]</scope>
    <source>
        <strain evidence="1 2">DSM 27929</strain>
    </source>
</reference>
<comment type="caution">
    <text evidence="1">The sequence shown here is derived from an EMBL/GenBank/DDBJ whole genome shotgun (WGS) entry which is preliminary data.</text>
</comment>
<name>A0A2T0WG24_9BACT</name>
<dbReference type="EMBL" id="PVTR01000011">
    <property type="protein sequence ID" value="PRY85663.1"/>
    <property type="molecule type" value="Genomic_DNA"/>
</dbReference>
<keyword evidence="2" id="KW-1185">Reference proteome</keyword>
<dbReference type="Proteomes" id="UP000238157">
    <property type="component" value="Unassembled WGS sequence"/>
</dbReference>
<sequence>MVFELIAQKGIESSYMAEIPLKSKCNIDPENEENRDKVEIKARTLKDRSIKAKCRSKVFLNPIINNFQKIMCIFFVHKHFIYVFLHFKNLRVNLLLMSKFITHPARFPLGLKGRSVHNNYDFRFTTCLPVGRFTTLCSVHLDLLKVNG</sequence>
<gene>
    <name evidence="1" type="ORF">CLW00_1115</name>
</gene>